<dbReference type="Pfam" id="PF02535">
    <property type="entry name" value="Zip"/>
    <property type="match status" value="1"/>
</dbReference>
<evidence type="ECO:0000256" key="9">
    <source>
        <dbReference type="SAM" id="SignalP"/>
    </source>
</evidence>
<feature type="transmembrane region" description="Helical" evidence="8">
    <location>
        <begin position="119"/>
        <end position="144"/>
    </location>
</feature>
<dbReference type="GO" id="GO:0005886">
    <property type="term" value="C:plasma membrane"/>
    <property type="evidence" value="ECO:0007669"/>
    <property type="project" value="TreeGrafter"/>
</dbReference>
<dbReference type="NCBIfam" id="TIGR00820">
    <property type="entry name" value="zip"/>
    <property type="match status" value="1"/>
</dbReference>
<dbReference type="InterPro" id="IPR004698">
    <property type="entry name" value="Zn/Fe_permease_fun/pln"/>
</dbReference>
<dbReference type="AlphaFoldDB" id="A0AAP0BUJ3"/>
<feature type="signal peptide" evidence="9">
    <location>
        <begin position="1"/>
        <end position="23"/>
    </location>
</feature>
<accession>A0AAP0BUJ3</accession>
<evidence type="ECO:0000256" key="2">
    <source>
        <dbReference type="ARBA" id="ARBA00006939"/>
    </source>
</evidence>
<comment type="similarity">
    <text evidence="2 8">Belongs to the ZIP transporter (TC 2.A.5) family.</text>
</comment>
<dbReference type="GO" id="GO:0005385">
    <property type="term" value="F:zinc ion transmembrane transporter activity"/>
    <property type="evidence" value="ECO:0007669"/>
    <property type="project" value="InterPro"/>
</dbReference>
<sequence>MRASSSVHLAILLLLIFPYKIRSLSTCECLPAAKDGSADKSLSLKFIALASILVAGAAGVLIPILGRSIPFLNPDHDLFFAIKSFAAGVILATALIHILPDAFDRLTSPCLPHHPWHAFPFAGFVSMTSAMVTMMVDSFATSYYKRSHLRKARPVDNAELPAGEAGVGSGGHVHAHGVGAGRNSPAEEASLAEKIRQRVISQVLELGIVVHSVIIGISLGTSQSAKIIKPLVGALSFHQFFEGIGLAGCIVQAEFRSRATIIMAIFFSLTAPFGIGLGMAISSCYKANSSTALIIEGIFDAASAGILVYMSLVDLLAADLSNPRMQNNIKLQLGTHLALLLGSAFMSLLAKWA</sequence>
<name>A0AAP0BUJ3_9ASPA</name>
<comment type="caution">
    <text evidence="8">Lacks conserved residue(s) required for the propagation of feature annotation.</text>
</comment>
<feature type="transmembrane region" description="Helical" evidence="8">
    <location>
        <begin position="329"/>
        <end position="350"/>
    </location>
</feature>
<keyword evidence="6 8" id="KW-0406">Ion transport</keyword>
<evidence type="ECO:0000256" key="1">
    <source>
        <dbReference type="ARBA" id="ARBA00004141"/>
    </source>
</evidence>
<proteinExistence type="inferred from homology"/>
<evidence type="ECO:0000256" key="5">
    <source>
        <dbReference type="ARBA" id="ARBA00022989"/>
    </source>
</evidence>
<gene>
    <name evidence="10" type="primary">ZIP3</name>
    <name evidence="10" type="ORF">KSP39_PZI003138</name>
</gene>
<protein>
    <submittedName>
        <fullName evidence="10">Zinc transporter 3</fullName>
    </submittedName>
</protein>
<feature type="transmembrane region" description="Helical" evidence="8">
    <location>
        <begin position="261"/>
        <end position="281"/>
    </location>
</feature>
<feature type="transmembrane region" description="Helical" evidence="8">
    <location>
        <begin position="47"/>
        <end position="66"/>
    </location>
</feature>
<keyword evidence="4 8" id="KW-0812">Transmembrane</keyword>
<evidence type="ECO:0000256" key="8">
    <source>
        <dbReference type="RuleBase" id="RU362088"/>
    </source>
</evidence>
<dbReference type="EMBL" id="JBBWWQ010000003">
    <property type="protein sequence ID" value="KAK8950820.1"/>
    <property type="molecule type" value="Genomic_DNA"/>
</dbReference>
<evidence type="ECO:0000256" key="3">
    <source>
        <dbReference type="ARBA" id="ARBA00022448"/>
    </source>
</evidence>
<reference evidence="10 11" key="1">
    <citation type="journal article" date="2022" name="Nat. Plants">
        <title>Genomes of leafy and leafless Platanthera orchids illuminate the evolution of mycoheterotrophy.</title>
        <authorList>
            <person name="Li M.H."/>
            <person name="Liu K.W."/>
            <person name="Li Z."/>
            <person name="Lu H.C."/>
            <person name="Ye Q.L."/>
            <person name="Zhang D."/>
            <person name="Wang J.Y."/>
            <person name="Li Y.F."/>
            <person name="Zhong Z.M."/>
            <person name="Liu X."/>
            <person name="Yu X."/>
            <person name="Liu D.K."/>
            <person name="Tu X.D."/>
            <person name="Liu B."/>
            <person name="Hao Y."/>
            <person name="Liao X.Y."/>
            <person name="Jiang Y.T."/>
            <person name="Sun W.H."/>
            <person name="Chen J."/>
            <person name="Chen Y.Q."/>
            <person name="Ai Y."/>
            <person name="Zhai J.W."/>
            <person name="Wu S.S."/>
            <person name="Zhou Z."/>
            <person name="Hsiao Y.Y."/>
            <person name="Wu W.L."/>
            <person name="Chen Y.Y."/>
            <person name="Lin Y.F."/>
            <person name="Hsu J.L."/>
            <person name="Li C.Y."/>
            <person name="Wang Z.W."/>
            <person name="Zhao X."/>
            <person name="Zhong W.Y."/>
            <person name="Ma X.K."/>
            <person name="Ma L."/>
            <person name="Huang J."/>
            <person name="Chen G.Z."/>
            <person name="Huang M.Z."/>
            <person name="Huang L."/>
            <person name="Peng D.H."/>
            <person name="Luo Y.B."/>
            <person name="Zou S.Q."/>
            <person name="Chen S.P."/>
            <person name="Lan S."/>
            <person name="Tsai W.C."/>
            <person name="Van de Peer Y."/>
            <person name="Liu Z.J."/>
        </authorList>
    </citation>
    <scope>NUCLEOTIDE SEQUENCE [LARGE SCALE GENOMIC DNA]</scope>
    <source>
        <strain evidence="10">Lor287</strain>
    </source>
</reference>
<evidence type="ECO:0000256" key="4">
    <source>
        <dbReference type="ARBA" id="ARBA00022692"/>
    </source>
</evidence>
<dbReference type="PANTHER" id="PTHR11040">
    <property type="entry name" value="ZINC/IRON TRANSPORTER"/>
    <property type="match status" value="1"/>
</dbReference>
<keyword evidence="9" id="KW-0732">Signal</keyword>
<evidence type="ECO:0000313" key="10">
    <source>
        <dbReference type="EMBL" id="KAK8950820.1"/>
    </source>
</evidence>
<dbReference type="InterPro" id="IPR003689">
    <property type="entry name" value="ZIP"/>
</dbReference>
<evidence type="ECO:0000256" key="7">
    <source>
        <dbReference type="ARBA" id="ARBA00023136"/>
    </source>
</evidence>
<comment type="subcellular location">
    <subcellularLocation>
        <location evidence="1 8">Membrane</location>
        <topology evidence="1 8">Multi-pass membrane protein</topology>
    </subcellularLocation>
</comment>
<dbReference type="Proteomes" id="UP001418222">
    <property type="component" value="Unassembled WGS sequence"/>
</dbReference>
<evidence type="ECO:0000256" key="6">
    <source>
        <dbReference type="ARBA" id="ARBA00023065"/>
    </source>
</evidence>
<keyword evidence="7 8" id="KW-0472">Membrane</keyword>
<feature type="transmembrane region" description="Helical" evidence="8">
    <location>
        <begin position="78"/>
        <end position="99"/>
    </location>
</feature>
<feature type="transmembrane region" description="Helical" evidence="8">
    <location>
        <begin position="293"/>
        <end position="317"/>
    </location>
</feature>
<feature type="chain" id="PRO_5042917395" evidence="9">
    <location>
        <begin position="24"/>
        <end position="353"/>
    </location>
</feature>
<comment type="caution">
    <text evidence="10">The sequence shown here is derived from an EMBL/GenBank/DDBJ whole genome shotgun (WGS) entry which is preliminary data.</text>
</comment>
<keyword evidence="5 8" id="KW-1133">Transmembrane helix</keyword>
<evidence type="ECO:0000313" key="11">
    <source>
        <dbReference type="Proteomes" id="UP001418222"/>
    </source>
</evidence>
<organism evidence="10 11">
    <name type="scientific">Platanthera zijinensis</name>
    <dbReference type="NCBI Taxonomy" id="2320716"/>
    <lineage>
        <taxon>Eukaryota</taxon>
        <taxon>Viridiplantae</taxon>
        <taxon>Streptophyta</taxon>
        <taxon>Embryophyta</taxon>
        <taxon>Tracheophyta</taxon>
        <taxon>Spermatophyta</taxon>
        <taxon>Magnoliopsida</taxon>
        <taxon>Liliopsida</taxon>
        <taxon>Asparagales</taxon>
        <taxon>Orchidaceae</taxon>
        <taxon>Orchidoideae</taxon>
        <taxon>Orchideae</taxon>
        <taxon>Orchidinae</taxon>
        <taxon>Platanthera</taxon>
    </lineage>
</organism>
<keyword evidence="11" id="KW-1185">Reference proteome</keyword>
<dbReference type="PANTHER" id="PTHR11040:SF181">
    <property type="entry name" value="ZINC TRANSPORTER 1"/>
    <property type="match status" value="1"/>
</dbReference>
<keyword evidence="3 8" id="KW-0813">Transport</keyword>